<dbReference type="AlphaFoldDB" id="A0A8H6H6L2"/>
<organism evidence="3 4">
    <name type="scientific">Ephemerocybe angulata</name>
    <dbReference type="NCBI Taxonomy" id="980116"/>
    <lineage>
        <taxon>Eukaryota</taxon>
        <taxon>Fungi</taxon>
        <taxon>Dikarya</taxon>
        <taxon>Basidiomycota</taxon>
        <taxon>Agaricomycotina</taxon>
        <taxon>Agaricomycetes</taxon>
        <taxon>Agaricomycetidae</taxon>
        <taxon>Agaricales</taxon>
        <taxon>Agaricineae</taxon>
        <taxon>Psathyrellaceae</taxon>
        <taxon>Ephemerocybe</taxon>
    </lineage>
</organism>
<evidence type="ECO:0000256" key="2">
    <source>
        <dbReference type="SAM" id="Phobius"/>
    </source>
</evidence>
<keyword evidence="2" id="KW-1133">Transmembrane helix</keyword>
<name>A0A8H6H6L2_9AGAR</name>
<reference evidence="3 4" key="1">
    <citation type="submission" date="2020-07" db="EMBL/GenBank/DDBJ databases">
        <title>Comparative genomics of pyrophilous fungi reveals a link between fire events and developmental genes.</title>
        <authorList>
            <consortium name="DOE Joint Genome Institute"/>
            <person name="Steindorff A.S."/>
            <person name="Carver A."/>
            <person name="Calhoun S."/>
            <person name="Stillman K."/>
            <person name="Liu H."/>
            <person name="Lipzen A."/>
            <person name="Pangilinan J."/>
            <person name="Labutti K."/>
            <person name="Bruns T.D."/>
            <person name="Grigoriev I.V."/>
        </authorList>
    </citation>
    <scope>NUCLEOTIDE SEQUENCE [LARGE SCALE GENOMIC DNA]</scope>
    <source>
        <strain evidence="3 4">CBS 144469</strain>
    </source>
</reference>
<feature type="transmembrane region" description="Helical" evidence="2">
    <location>
        <begin position="436"/>
        <end position="459"/>
    </location>
</feature>
<evidence type="ECO:0000313" key="3">
    <source>
        <dbReference type="EMBL" id="KAF6741420.1"/>
    </source>
</evidence>
<keyword evidence="4" id="KW-1185">Reference proteome</keyword>
<keyword evidence="2" id="KW-0812">Transmembrane</keyword>
<dbReference type="EMBL" id="JACGCI010000248">
    <property type="protein sequence ID" value="KAF6741420.1"/>
    <property type="molecule type" value="Genomic_DNA"/>
</dbReference>
<sequence length="797" mass="90394">MAPSEENDIESLLKVHITPLYPKPTPKQKRRPQEDNSIEEGEGAEKAGIGVASGNLTPIMLKIPLLELKQRKHTHEPEKREKPVSNLQWLMENFVGNFEKILARATELNRFSMLSRNTKISQPEITLVPYPMIIWLPFTSPLRPLALPPISPTNRPSRNGANVFSTQLCLLLALLYGQARKLQSKHFDFDQPAKQCLNGHSYDYIVVNLKLQKNWQRKLDSEELGFDGKHNSIFSQWACPVLLLLCVSLPLITVLASVIGHVYNVYQQPSKPAIDFFHHIKDWKEFYKMHLLCQPLEDKDYIFPTINFQNLTVNPVTPITGQAVDKTIKKWHLQQGYQSLTHTRPIVIVVVGDTLIQYLLDELHTYKEDYSDVLCPIDETANRVHIGEDRLLWPFTSADRQAHTEKCSQHISQQFTMLQESLSECMVKYLKLASRLVAQCIALVTVHIVIILFLPIPLFTLRQLRSYFRLIACSHSAPPTPSHRPKRSKCITNPTGSQVLCAQDCSASARAIKIILKGWEESQPSRCPIPMWNWNKAWDEENKQASAYHVIATEYIDRFKQDEAKFTKAYPAHQCMMPLFKAIVEAQQSRNEAKAADSSQRLVKNSSLITYYPSLMHDACARPNLCTIPGLVSEPGWVQHSVEHGTVAKLLPPRREQRSCSKAMHWDLWVRSLSAFAQKNFELLPPDALRKSCNRRRLLANPDLHHGGVYREGSSGQAGGIEKWWTKPPMYYISIASSMATAYSSRPLCTLSNLLSTCMSDMSPVLQAAAPKLASADHPSTHHNSASAYTRQLYAGF</sequence>
<comment type="caution">
    <text evidence="3">The sequence shown here is derived from an EMBL/GenBank/DDBJ whole genome shotgun (WGS) entry which is preliminary data.</text>
</comment>
<accession>A0A8H6H6L2</accession>
<protein>
    <submittedName>
        <fullName evidence="3">Uncharacterized protein</fullName>
    </submittedName>
</protein>
<evidence type="ECO:0000313" key="4">
    <source>
        <dbReference type="Proteomes" id="UP000521943"/>
    </source>
</evidence>
<evidence type="ECO:0000256" key="1">
    <source>
        <dbReference type="SAM" id="MobiDB-lite"/>
    </source>
</evidence>
<keyword evidence="2" id="KW-0472">Membrane</keyword>
<feature type="region of interest" description="Disordered" evidence="1">
    <location>
        <begin position="1"/>
        <end position="49"/>
    </location>
</feature>
<dbReference type="OrthoDB" id="2976553at2759"/>
<proteinExistence type="predicted"/>
<dbReference type="Proteomes" id="UP000521943">
    <property type="component" value="Unassembled WGS sequence"/>
</dbReference>
<gene>
    <name evidence="3" type="ORF">DFP72DRAFT_862311</name>
</gene>
<feature type="transmembrane region" description="Helical" evidence="2">
    <location>
        <begin position="241"/>
        <end position="263"/>
    </location>
</feature>